<name>A0AAV2LAZ0_KNICA</name>
<feature type="region of interest" description="Disordered" evidence="1">
    <location>
        <begin position="1"/>
        <end position="85"/>
    </location>
</feature>
<feature type="compositionally biased region" description="Low complexity" evidence="1">
    <location>
        <begin position="8"/>
        <end position="20"/>
    </location>
</feature>
<dbReference type="AlphaFoldDB" id="A0AAV2LAZ0"/>
<gene>
    <name evidence="2" type="ORF">KC01_LOCUS25877</name>
</gene>
<sequence>MLDEWDWGLDLLSPSGGLPDQRGPQEPQHQGSLIKHTPPSSNTLQVVFSPSDTFPSGPEVSAASVIERRRSRGNRRGQRDITQSQ</sequence>
<dbReference type="Proteomes" id="UP001497482">
    <property type="component" value="Chromosome 21"/>
</dbReference>
<evidence type="ECO:0000313" key="3">
    <source>
        <dbReference type="Proteomes" id="UP001497482"/>
    </source>
</evidence>
<dbReference type="EMBL" id="OZ035843">
    <property type="protein sequence ID" value="CAL1597367.1"/>
    <property type="molecule type" value="Genomic_DNA"/>
</dbReference>
<keyword evidence="3" id="KW-1185">Reference proteome</keyword>
<evidence type="ECO:0000313" key="2">
    <source>
        <dbReference type="EMBL" id="CAL1597367.1"/>
    </source>
</evidence>
<accession>A0AAV2LAZ0</accession>
<reference evidence="2 3" key="1">
    <citation type="submission" date="2024-04" db="EMBL/GenBank/DDBJ databases">
        <authorList>
            <person name="Waldvogel A.-M."/>
            <person name="Schoenle A."/>
        </authorList>
    </citation>
    <scope>NUCLEOTIDE SEQUENCE [LARGE SCALE GENOMIC DNA]</scope>
</reference>
<organism evidence="2 3">
    <name type="scientific">Knipowitschia caucasica</name>
    <name type="common">Caucasian dwarf goby</name>
    <name type="synonym">Pomatoschistus caucasicus</name>
    <dbReference type="NCBI Taxonomy" id="637954"/>
    <lineage>
        <taxon>Eukaryota</taxon>
        <taxon>Metazoa</taxon>
        <taxon>Chordata</taxon>
        <taxon>Craniata</taxon>
        <taxon>Vertebrata</taxon>
        <taxon>Euteleostomi</taxon>
        <taxon>Actinopterygii</taxon>
        <taxon>Neopterygii</taxon>
        <taxon>Teleostei</taxon>
        <taxon>Neoteleostei</taxon>
        <taxon>Acanthomorphata</taxon>
        <taxon>Gobiaria</taxon>
        <taxon>Gobiiformes</taxon>
        <taxon>Gobioidei</taxon>
        <taxon>Gobiidae</taxon>
        <taxon>Gobiinae</taxon>
        <taxon>Knipowitschia</taxon>
    </lineage>
</organism>
<feature type="compositionally biased region" description="Polar residues" evidence="1">
    <location>
        <begin position="38"/>
        <end position="54"/>
    </location>
</feature>
<evidence type="ECO:0000256" key="1">
    <source>
        <dbReference type="SAM" id="MobiDB-lite"/>
    </source>
</evidence>
<proteinExistence type="predicted"/>
<protein>
    <submittedName>
        <fullName evidence="2">Uncharacterized protein</fullName>
    </submittedName>
</protein>